<keyword evidence="3" id="KW-1185">Reference proteome</keyword>
<accession>A0A550CI57</accession>
<organism evidence="2 3">
    <name type="scientific">Schizophyllum amplum</name>
    <dbReference type="NCBI Taxonomy" id="97359"/>
    <lineage>
        <taxon>Eukaryota</taxon>
        <taxon>Fungi</taxon>
        <taxon>Dikarya</taxon>
        <taxon>Basidiomycota</taxon>
        <taxon>Agaricomycotina</taxon>
        <taxon>Agaricomycetes</taxon>
        <taxon>Agaricomycetidae</taxon>
        <taxon>Agaricales</taxon>
        <taxon>Schizophyllaceae</taxon>
        <taxon>Schizophyllum</taxon>
    </lineage>
</organism>
<dbReference type="InterPro" id="IPR012317">
    <property type="entry name" value="Poly(ADP-ribose)pol_cat_dom"/>
</dbReference>
<dbReference type="OrthoDB" id="9514740at2759"/>
<dbReference type="PANTHER" id="PTHR31681">
    <property type="entry name" value="C2H2-LIKE ZINC FINGER PROTEIN"/>
    <property type="match status" value="1"/>
</dbReference>
<evidence type="ECO:0000259" key="1">
    <source>
        <dbReference type="Pfam" id="PF00644"/>
    </source>
</evidence>
<dbReference type="Gene3D" id="3.90.228.10">
    <property type="match status" value="1"/>
</dbReference>
<dbReference type="PANTHER" id="PTHR31681:SF3">
    <property type="entry name" value="OS04G0690100 PROTEIN"/>
    <property type="match status" value="1"/>
</dbReference>
<protein>
    <recommendedName>
        <fullName evidence="1">PARP catalytic domain-containing protein</fullName>
    </recommendedName>
</protein>
<feature type="domain" description="PARP catalytic" evidence="1">
    <location>
        <begin position="267"/>
        <end position="351"/>
    </location>
</feature>
<reference evidence="2 3" key="1">
    <citation type="journal article" date="2019" name="New Phytol.">
        <title>Comparative genomics reveals unique wood-decay strategies and fruiting body development in the Schizophyllaceae.</title>
        <authorList>
            <person name="Almasi E."/>
            <person name="Sahu N."/>
            <person name="Krizsan K."/>
            <person name="Balint B."/>
            <person name="Kovacs G.M."/>
            <person name="Kiss B."/>
            <person name="Cseklye J."/>
            <person name="Drula E."/>
            <person name="Henrissat B."/>
            <person name="Nagy I."/>
            <person name="Chovatia M."/>
            <person name="Adam C."/>
            <person name="LaButti K."/>
            <person name="Lipzen A."/>
            <person name="Riley R."/>
            <person name="Grigoriev I.V."/>
            <person name="Nagy L.G."/>
        </authorList>
    </citation>
    <scope>NUCLEOTIDE SEQUENCE [LARGE SCALE GENOMIC DNA]</scope>
    <source>
        <strain evidence="2 3">NL-1724</strain>
    </source>
</reference>
<dbReference type="GO" id="GO:0003950">
    <property type="term" value="F:NAD+ poly-ADP-ribosyltransferase activity"/>
    <property type="evidence" value="ECO:0007669"/>
    <property type="project" value="InterPro"/>
</dbReference>
<evidence type="ECO:0000313" key="2">
    <source>
        <dbReference type="EMBL" id="TRM64444.1"/>
    </source>
</evidence>
<name>A0A550CI57_9AGAR</name>
<dbReference type="STRING" id="97359.A0A550CI57"/>
<dbReference type="Pfam" id="PF00644">
    <property type="entry name" value="PARP"/>
    <property type="match status" value="1"/>
</dbReference>
<dbReference type="AlphaFoldDB" id="A0A550CI57"/>
<dbReference type="SUPFAM" id="SSF56399">
    <property type="entry name" value="ADP-ribosylation"/>
    <property type="match status" value="1"/>
</dbReference>
<evidence type="ECO:0000313" key="3">
    <source>
        <dbReference type="Proteomes" id="UP000320762"/>
    </source>
</evidence>
<dbReference type="EMBL" id="VDMD01000007">
    <property type="protein sequence ID" value="TRM64444.1"/>
    <property type="molecule type" value="Genomic_DNA"/>
</dbReference>
<sequence length="381" mass="42272">MPALLNSYQPAYLCDHCHSRPRYRAGGSAYKYCGRTCANAAEKLCDYCHARPKHREGKRVYPCCSRLCASSAAEAAAKAAVATTPLLRRSSSPVPTAADSSTVPTCKVVDCGSPVYKKSDGKLSEYCSLKHRNLAEHICLLCRKTGTDRVSAYCGKACKDTAQEKGPLVLKVPVDHDRFRSVARQFQDSWRHRSSIPPVRGVYMIQPPREVVDQYKEYREEVEGRGHFTAQNLTKGNEHRRWHGTKRQCRLGDEGQTSLCDAPTCALCSIIRTSFDLRFFKGNTGWGRFGKGLYTSSTSSKSNDYSANLGETQSTCKAVLLTKVVVGKGFKVLHNNTKLTEPPPGYDSLIAEVGGDLNYDELVVYRNEAIKPAYLVVYDSR</sequence>
<dbReference type="Proteomes" id="UP000320762">
    <property type="component" value="Unassembled WGS sequence"/>
</dbReference>
<proteinExistence type="predicted"/>
<comment type="caution">
    <text evidence="2">The sequence shown here is derived from an EMBL/GenBank/DDBJ whole genome shotgun (WGS) entry which is preliminary data.</text>
</comment>
<gene>
    <name evidence="2" type="ORF">BD626DRAFT_491849</name>
</gene>